<reference evidence="1" key="2">
    <citation type="journal article" date="2023" name="IMA Fungus">
        <title>Comparative genomic study of the Penicillium genus elucidates a diverse pangenome and 15 lateral gene transfer events.</title>
        <authorList>
            <person name="Petersen C."/>
            <person name="Sorensen T."/>
            <person name="Nielsen M.R."/>
            <person name="Sondergaard T.E."/>
            <person name="Sorensen J.L."/>
            <person name="Fitzpatrick D.A."/>
            <person name="Frisvad J.C."/>
            <person name="Nielsen K.L."/>
        </authorList>
    </citation>
    <scope>NUCLEOTIDE SEQUENCE</scope>
    <source>
        <strain evidence="1">IBT 20477</strain>
    </source>
</reference>
<evidence type="ECO:0008006" key="3">
    <source>
        <dbReference type="Google" id="ProtNLM"/>
    </source>
</evidence>
<proteinExistence type="predicted"/>
<name>A0A9W9MJ26_9EURO</name>
<keyword evidence="2" id="KW-1185">Reference proteome</keyword>
<gene>
    <name evidence="1" type="ORF">N7449_004340</name>
</gene>
<sequence length="173" mass="19457">MGQYPLAQAASKGYHNIEDYLFEKLHLYWMLKYAAERVDDDRIRYLLSQGAEVNFQLHIESHSPLCGALAYAPSSFSTVKLLLEVGADPNRETSRSIDYQPRRLARAQAPLKLALLTAIQHEKAAEFRLLIDNGASLDADYRGISVAWREINSGDQPIIDICLEHGVSPDIED</sequence>
<dbReference type="EMBL" id="JAPQKQ010000003">
    <property type="protein sequence ID" value="KAJ5202261.1"/>
    <property type="molecule type" value="Genomic_DNA"/>
</dbReference>
<dbReference type="InterPro" id="IPR036770">
    <property type="entry name" value="Ankyrin_rpt-contain_sf"/>
</dbReference>
<protein>
    <recommendedName>
        <fullName evidence="3">Ankyrin repeat protein</fullName>
    </recommendedName>
</protein>
<dbReference type="Proteomes" id="UP001150942">
    <property type="component" value="Unassembled WGS sequence"/>
</dbReference>
<dbReference type="PANTHER" id="PTHR46224">
    <property type="entry name" value="ANKYRIN REPEAT FAMILY PROTEIN"/>
    <property type="match status" value="1"/>
</dbReference>
<reference evidence="1" key="1">
    <citation type="submission" date="2022-11" db="EMBL/GenBank/DDBJ databases">
        <authorList>
            <person name="Petersen C."/>
        </authorList>
    </citation>
    <scope>NUCLEOTIDE SEQUENCE</scope>
    <source>
        <strain evidence="1">IBT 20477</strain>
    </source>
</reference>
<accession>A0A9W9MJ26</accession>
<dbReference type="SUPFAM" id="SSF48403">
    <property type="entry name" value="Ankyrin repeat"/>
    <property type="match status" value="1"/>
</dbReference>
<organism evidence="1 2">
    <name type="scientific">Penicillium cf. viridicatum</name>
    <dbReference type="NCBI Taxonomy" id="2972119"/>
    <lineage>
        <taxon>Eukaryota</taxon>
        <taxon>Fungi</taxon>
        <taxon>Dikarya</taxon>
        <taxon>Ascomycota</taxon>
        <taxon>Pezizomycotina</taxon>
        <taxon>Eurotiomycetes</taxon>
        <taxon>Eurotiomycetidae</taxon>
        <taxon>Eurotiales</taxon>
        <taxon>Aspergillaceae</taxon>
        <taxon>Penicillium</taxon>
    </lineage>
</organism>
<dbReference type="InterPro" id="IPR051616">
    <property type="entry name" value="Cul2-RING_E3_ligase_SR"/>
</dbReference>
<dbReference type="AlphaFoldDB" id="A0A9W9MJ26"/>
<dbReference type="Gene3D" id="1.25.40.20">
    <property type="entry name" value="Ankyrin repeat-containing domain"/>
    <property type="match status" value="1"/>
</dbReference>
<dbReference type="OrthoDB" id="4772757at2759"/>
<evidence type="ECO:0000313" key="2">
    <source>
        <dbReference type="Proteomes" id="UP001150942"/>
    </source>
</evidence>
<dbReference type="InterPro" id="IPR002110">
    <property type="entry name" value="Ankyrin_rpt"/>
</dbReference>
<dbReference type="SMART" id="SM00248">
    <property type="entry name" value="ANK"/>
    <property type="match status" value="4"/>
</dbReference>
<comment type="caution">
    <text evidence="1">The sequence shown here is derived from an EMBL/GenBank/DDBJ whole genome shotgun (WGS) entry which is preliminary data.</text>
</comment>
<evidence type="ECO:0000313" key="1">
    <source>
        <dbReference type="EMBL" id="KAJ5202261.1"/>
    </source>
</evidence>